<dbReference type="CDD" id="cd21140">
    <property type="entry name" value="Cas6_I-like"/>
    <property type="match status" value="1"/>
</dbReference>
<dbReference type="Gene3D" id="3.30.70.1890">
    <property type="match status" value="1"/>
</dbReference>
<evidence type="ECO:0000313" key="6">
    <source>
        <dbReference type="Proteomes" id="UP001236507"/>
    </source>
</evidence>
<dbReference type="InterPro" id="IPR010156">
    <property type="entry name" value="CRISPR-assoc_prot_Cas6"/>
</dbReference>
<dbReference type="Pfam" id="PF21350">
    <property type="entry name" value="Cas6_I-A"/>
    <property type="match status" value="1"/>
</dbReference>
<keyword evidence="3" id="KW-0051">Antiviral defense</keyword>
<protein>
    <submittedName>
        <fullName evidence="5">CRISPR-associated endoribonuclease Cas6</fullName>
    </submittedName>
</protein>
<evidence type="ECO:0000259" key="4">
    <source>
        <dbReference type="Pfam" id="PF01881"/>
    </source>
</evidence>
<reference evidence="5 6" key="1">
    <citation type="submission" date="2023-05" db="EMBL/GenBank/DDBJ databases">
        <title>Novel species of genus Flectobacillus isolated from stream in China.</title>
        <authorList>
            <person name="Lu H."/>
        </authorList>
    </citation>
    <scope>NUCLEOTIDE SEQUENCE [LARGE SCALE GENOMIC DNA]</scope>
    <source>
        <strain evidence="5 6">KCTC 42575</strain>
    </source>
</reference>
<keyword evidence="2" id="KW-0694">RNA-binding</keyword>
<dbReference type="InterPro" id="IPR045747">
    <property type="entry name" value="CRISPR-assoc_prot_Cas6_N_sf"/>
</dbReference>
<dbReference type="InterPro" id="IPR049435">
    <property type="entry name" value="Cas_Cas6_C"/>
</dbReference>
<feature type="domain" description="CRISPR associated protein Cas6 C-terminal" evidence="4">
    <location>
        <begin position="145"/>
        <end position="272"/>
    </location>
</feature>
<keyword evidence="6" id="KW-1185">Reference proteome</keyword>
<dbReference type="RefSeq" id="WP_283344012.1">
    <property type="nucleotide sequence ID" value="NZ_JASHIF010000004.1"/>
</dbReference>
<dbReference type="Gene3D" id="3.30.70.1900">
    <property type="match status" value="1"/>
</dbReference>
<comment type="caution">
    <text evidence="5">The sequence shown here is derived from an EMBL/GenBank/DDBJ whole genome shotgun (WGS) entry which is preliminary data.</text>
</comment>
<evidence type="ECO:0000256" key="2">
    <source>
        <dbReference type="ARBA" id="ARBA00022884"/>
    </source>
</evidence>
<accession>A0ABT6Y5T9</accession>
<proteinExistence type="inferred from homology"/>
<dbReference type="EMBL" id="JASHIF010000004">
    <property type="protein sequence ID" value="MDI9858944.1"/>
    <property type="molecule type" value="Genomic_DNA"/>
</dbReference>
<dbReference type="NCBIfam" id="TIGR01877">
    <property type="entry name" value="cas_cas6"/>
    <property type="match status" value="1"/>
</dbReference>
<comment type="similarity">
    <text evidence="1">Belongs to the CRISPR-associated protein Cas6/Cse3/CasE family.</text>
</comment>
<gene>
    <name evidence="5" type="primary">cas6</name>
    <name evidence="5" type="ORF">QM524_06980</name>
</gene>
<dbReference type="PANTHER" id="PTHR36984:SF1">
    <property type="entry name" value="CRISPR-ASSOCIATED ENDORIBONUCLEASE CAS6 1"/>
    <property type="match status" value="1"/>
</dbReference>
<name>A0ABT6Y5T9_9BACT</name>
<sequence>MRIKLHLKPVRDKQALIFNYQYAFQAWIYGLLARSDKDYSQFLHDEGYLIGESKKSFKHFTFSSLQLGRTKPIQKGDKHIELSLDTIFLTLSFCVDSAAKAFMIGLFQSQELSLFNMDYKADFIVERVESLQIPALHFNHSQTVTKIFKVDSPMVLAEEKNGITEYISPIDSRYERLFSINLWDKYRSLEKTKSFDLDPNLVQNIIQWKLVSNPENIKRKGLIVKEGKGKQQIKIIGFENLTFEVTAPENVLAVGYLGGFGKYCAMGCGFTNIVTEE</sequence>
<dbReference type="Proteomes" id="UP001236507">
    <property type="component" value="Unassembled WGS sequence"/>
</dbReference>
<evidence type="ECO:0000256" key="1">
    <source>
        <dbReference type="ARBA" id="ARBA00005937"/>
    </source>
</evidence>
<organism evidence="5 6">
    <name type="scientific">Flectobacillus roseus</name>
    <dbReference type="NCBI Taxonomy" id="502259"/>
    <lineage>
        <taxon>Bacteria</taxon>
        <taxon>Pseudomonadati</taxon>
        <taxon>Bacteroidota</taxon>
        <taxon>Cytophagia</taxon>
        <taxon>Cytophagales</taxon>
        <taxon>Flectobacillaceae</taxon>
        <taxon>Flectobacillus</taxon>
    </lineage>
</organism>
<dbReference type="Pfam" id="PF01881">
    <property type="entry name" value="Cas_Cas6_C"/>
    <property type="match status" value="1"/>
</dbReference>
<evidence type="ECO:0000313" key="5">
    <source>
        <dbReference type="EMBL" id="MDI9858944.1"/>
    </source>
</evidence>
<evidence type="ECO:0000256" key="3">
    <source>
        <dbReference type="ARBA" id="ARBA00023118"/>
    </source>
</evidence>
<dbReference type="PANTHER" id="PTHR36984">
    <property type="entry name" value="CRISPR-ASSOCIATED ENDORIBONUCLEASE CAS6 1"/>
    <property type="match status" value="1"/>
</dbReference>